<sequence length="59" mass="6877">MNDHQMANHALNILLDYQRRSFEAVWIKYIYREANHCADALSIGALICGGRYIYLPLYS</sequence>
<organism evidence="1 2">
    <name type="scientific">Rhododendron molle</name>
    <name type="common">Chinese azalea</name>
    <name type="synonym">Azalea mollis</name>
    <dbReference type="NCBI Taxonomy" id="49168"/>
    <lineage>
        <taxon>Eukaryota</taxon>
        <taxon>Viridiplantae</taxon>
        <taxon>Streptophyta</taxon>
        <taxon>Embryophyta</taxon>
        <taxon>Tracheophyta</taxon>
        <taxon>Spermatophyta</taxon>
        <taxon>Magnoliopsida</taxon>
        <taxon>eudicotyledons</taxon>
        <taxon>Gunneridae</taxon>
        <taxon>Pentapetalae</taxon>
        <taxon>asterids</taxon>
        <taxon>Ericales</taxon>
        <taxon>Ericaceae</taxon>
        <taxon>Ericoideae</taxon>
        <taxon>Rhodoreae</taxon>
        <taxon>Rhododendron</taxon>
    </lineage>
</organism>
<protein>
    <submittedName>
        <fullName evidence="1">Uncharacterized protein</fullName>
    </submittedName>
</protein>
<name>A0ACC0NAQ6_RHOML</name>
<dbReference type="EMBL" id="CM046393">
    <property type="protein sequence ID" value="KAI8549717.1"/>
    <property type="molecule type" value="Genomic_DNA"/>
</dbReference>
<dbReference type="Proteomes" id="UP001062846">
    <property type="component" value="Chromosome 6"/>
</dbReference>
<proteinExistence type="predicted"/>
<accession>A0ACC0NAQ6</accession>
<evidence type="ECO:0000313" key="2">
    <source>
        <dbReference type="Proteomes" id="UP001062846"/>
    </source>
</evidence>
<reference evidence="1" key="1">
    <citation type="submission" date="2022-02" db="EMBL/GenBank/DDBJ databases">
        <title>Plant Genome Project.</title>
        <authorList>
            <person name="Zhang R.-G."/>
        </authorList>
    </citation>
    <scope>NUCLEOTIDE SEQUENCE</scope>
    <source>
        <strain evidence="1">AT1</strain>
    </source>
</reference>
<evidence type="ECO:0000313" key="1">
    <source>
        <dbReference type="EMBL" id="KAI8549717.1"/>
    </source>
</evidence>
<comment type="caution">
    <text evidence="1">The sequence shown here is derived from an EMBL/GenBank/DDBJ whole genome shotgun (WGS) entry which is preliminary data.</text>
</comment>
<gene>
    <name evidence="1" type="ORF">RHMOL_Rhmol06G0046800</name>
</gene>
<keyword evidence="2" id="KW-1185">Reference proteome</keyword>